<dbReference type="SUPFAM" id="SSF52768">
    <property type="entry name" value="Arginase/deacetylase"/>
    <property type="match status" value="1"/>
</dbReference>
<feature type="binding site" evidence="4">
    <location>
        <position position="136"/>
    </location>
    <ligand>
        <name>Mn(2+)</name>
        <dbReference type="ChEBI" id="CHEBI:29035"/>
        <label>1</label>
    </ligand>
</feature>
<dbReference type="PANTHER" id="PTHR11358">
    <property type="entry name" value="ARGINASE/AGMATINASE"/>
    <property type="match status" value="1"/>
</dbReference>
<feature type="binding site" evidence="4">
    <location>
        <position position="208"/>
    </location>
    <ligand>
        <name>Mn(2+)</name>
        <dbReference type="ChEBI" id="CHEBI:29035"/>
        <label>1</label>
    </ligand>
</feature>
<name>A0A9D1JXD4_9BACT</name>
<dbReference type="Proteomes" id="UP000886865">
    <property type="component" value="Unassembled WGS sequence"/>
</dbReference>
<reference evidence="5" key="2">
    <citation type="journal article" date="2021" name="PeerJ">
        <title>Extensive microbial diversity within the chicken gut microbiome revealed by metagenomics and culture.</title>
        <authorList>
            <person name="Gilroy R."/>
            <person name="Ravi A."/>
            <person name="Getino M."/>
            <person name="Pursley I."/>
            <person name="Horton D.L."/>
            <person name="Alikhan N.F."/>
            <person name="Baker D."/>
            <person name="Gharbi K."/>
            <person name="Hall N."/>
            <person name="Watson M."/>
            <person name="Adriaenssens E.M."/>
            <person name="Foster-Nyarko E."/>
            <person name="Jarju S."/>
            <person name="Secka A."/>
            <person name="Antonio M."/>
            <person name="Oren A."/>
            <person name="Chaudhuri R.R."/>
            <person name="La Ragione R."/>
            <person name="Hildebrand F."/>
            <person name="Pallen M.J."/>
        </authorList>
    </citation>
    <scope>NUCLEOTIDE SEQUENCE</scope>
    <source>
        <strain evidence="5">CHK152-2871</strain>
    </source>
</reference>
<dbReference type="GO" id="GO:0046872">
    <property type="term" value="F:metal ion binding"/>
    <property type="evidence" value="ECO:0007669"/>
    <property type="project" value="UniProtKB-KW"/>
</dbReference>
<evidence type="ECO:0000256" key="2">
    <source>
        <dbReference type="ARBA" id="ARBA00022723"/>
    </source>
</evidence>
<dbReference type="EC" id="3.5.3.11" evidence="5"/>
<evidence type="ECO:0000313" key="5">
    <source>
        <dbReference type="EMBL" id="HIS74030.1"/>
    </source>
</evidence>
<organism evidence="5 6">
    <name type="scientific">Candidatus Galligastranaerophilus intestinavium</name>
    <dbReference type="NCBI Taxonomy" id="2840836"/>
    <lineage>
        <taxon>Bacteria</taxon>
        <taxon>Candidatus Galligastranaerophilus</taxon>
    </lineage>
</organism>
<dbReference type="InterPro" id="IPR023696">
    <property type="entry name" value="Ureohydrolase_dom_sf"/>
</dbReference>
<comment type="caution">
    <text evidence="5">The sequence shown here is derived from an EMBL/GenBank/DDBJ whole genome shotgun (WGS) entry which is preliminary data.</text>
</comment>
<keyword evidence="4" id="KW-0464">Manganese</keyword>
<reference evidence="5" key="1">
    <citation type="submission" date="2020-10" db="EMBL/GenBank/DDBJ databases">
        <authorList>
            <person name="Gilroy R."/>
        </authorList>
    </citation>
    <scope>NUCLEOTIDE SEQUENCE</scope>
    <source>
        <strain evidence="5">CHK152-2871</strain>
    </source>
</reference>
<dbReference type="GO" id="GO:0033389">
    <property type="term" value="P:putrescine biosynthetic process from arginine, via agmatine"/>
    <property type="evidence" value="ECO:0007669"/>
    <property type="project" value="TreeGrafter"/>
</dbReference>
<comment type="similarity">
    <text evidence="1">Belongs to the arginase family. Agmatinase subfamily.</text>
</comment>
<gene>
    <name evidence="5" type="primary">speB</name>
    <name evidence="5" type="ORF">IAA86_03300</name>
</gene>
<dbReference type="NCBIfam" id="TIGR01230">
    <property type="entry name" value="agmatinase"/>
    <property type="match status" value="1"/>
</dbReference>
<dbReference type="InterPro" id="IPR006035">
    <property type="entry name" value="Ureohydrolase"/>
</dbReference>
<protein>
    <submittedName>
        <fullName evidence="5">Agmatinase</fullName>
        <ecNumber evidence="5">3.5.3.11</ecNumber>
    </submittedName>
</protein>
<keyword evidence="2 4" id="KW-0479">Metal-binding</keyword>
<comment type="cofactor">
    <cofactor evidence="4">
        <name>Mn(2+)</name>
        <dbReference type="ChEBI" id="CHEBI:29035"/>
    </cofactor>
    <text evidence="4">Binds 2 manganese ions per subunit.</text>
</comment>
<accession>A0A9D1JXD4</accession>
<dbReference type="PIRSF" id="PIRSF036979">
    <property type="entry name" value="Arginase"/>
    <property type="match status" value="1"/>
</dbReference>
<dbReference type="GO" id="GO:0008783">
    <property type="term" value="F:agmatinase activity"/>
    <property type="evidence" value="ECO:0007669"/>
    <property type="project" value="UniProtKB-EC"/>
</dbReference>
<feature type="binding site" evidence="4">
    <location>
        <position position="134"/>
    </location>
    <ligand>
        <name>Mn(2+)</name>
        <dbReference type="ChEBI" id="CHEBI:29035"/>
        <label>1</label>
    </ligand>
</feature>
<evidence type="ECO:0000313" key="6">
    <source>
        <dbReference type="Proteomes" id="UP000886865"/>
    </source>
</evidence>
<feature type="binding site" evidence="4">
    <location>
        <position position="210"/>
    </location>
    <ligand>
        <name>Mn(2+)</name>
        <dbReference type="ChEBI" id="CHEBI:29035"/>
        <label>1</label>
    </ligand>
</feature>
<dbReference type="Pfam" id="PF00491">
    <property type="entry name" value="Arginase"/>
    <property type="match status" value="1"/>
</dbReference>
<dbReference type="AlphaFoldDB" id="A0A9D1JXD4"/>
<dbReference type="PROSITE" id="PS51409">
    <property type="entry name" value="ARGINASE_2"/>
    <property type="match status" value="1"/>
</dbReference>
<evidence type="ECO:0000256" key="3">
    <source>
        <dbReference type="ARBA" id="ARBA00022801"/>
    </source>
</evidence>
<dbReference type="CDD" id="cd11593">
    <property type="entry name" value="Agmatinase-like_2"/>
    <property type="match status" value="1"/>
</dbReference>
<feature type="binding site" evidence="4">
    <location>
        <position position="111"/>
    </location>
    <ligand>
        <name>Mn(2+)</name>
        <dbReference type="ChEBI" id="CHEBI:29035"/>
        <label>1</label>
    </ligand>
</feature>
<dbReference type="Gene3D" id="3.40.800.10">
    <property type="entry name" value="Ureohydrolase domain"/>
    <property type="match status" value="1"/>
</dbReference>
<dbReference type="PANTHER" id="PTHR11358:SF26">
    <property type="entry name" value="GUANIDINO ACID HYDROLASE, MITOCHONDRIAL"/>
    <property type="match status" value="1"/>
</dbReference>
<sequence>MLSGPFLEKNFIGSTDDFDNSRIVMLGMPFDGTCTNRPGARFAPQQIRVESVGIEEYSAYFNTNLSDIMFYDAGELEFPFGDTKKTLEIIEKNTDEIYLQNKKILGIGGEHLVTLGTIKGVLKHINNLAIVHFDAHTDLREQYLGVELTHSGVMLQIAKLVGFENIMQIGIRSGEKQEFELMQKYSTRAYVPSELSRFKDKNIFVTIDLDVIDPSLMSGTGTPEAGGLTYTELMRWILELKNYKIIGADIVELAPDLDITKVSTATACKLIREVLNIL</sequence>
<proteinExistence type="inferred from homology"/>
<evidence type="ECO:0000256" key="4">
    <source>
        <dbReference type="PIRSR" id="PIRSR036979-1"/>
    </source>
</evidence>
<keyword evidence="3 5" id="KW-0378">Hydrolase</keyword>
<feature type="binding site" evidence="4">
    <location>
        <position position="138"/>
    </location>
    <ligand>
        <name>Mn(2+)</name>
        <dbReference type="ChEBI" id="CHEBI:29035"/>
        <label>1</label>
    </ligand>
</feature>
<evidence type="ECO:0000256" key="1">
    <source>
        <dbReference type="ARBA" id="ARBA00009227"/>
    </source>
</evidence>
<dbReference type="InterPro" id="IPR005925">
    <property type="entry name" value="Agmatinase-rel"/>
</dbReference>
<dbReference type="EMBL" id="DVJQ01000028">
    <property type="protein sequence ID" value="HIS74030.1"/>
    <property type="molecule type" value="Genomic_DNA"/>
</dbReference>